<dbReference type="Proteomes" id="UP000832011">
    <property type="component" value="Chromosome"/>
</dbReference>
<dbReference type="RefSeq" id="WP_058304968.1">
    <property type="nucleotide sequence ID" value="NZ_CABKVG010000005.1"/>
</dbReference>
<name>A0ABY4E6Z0_9NEIS</name>
<dbReference type="EMBL" id="CP091511">
    <property type="protein sequence ID" value="UOO90645.1"/>
    <property type="molecule type" value="Genomic_DNA"/>
</dbReference>
<dbReference type="Pfam" id="PF13591">
    <property type="entry name" value="MerR_2"/>
    <property type="match status" value="1"/>
</dbReference>
<protein>
    <submittedName>
        <fullName evidence="1">Chaperone modulator CbpM</fullName>
    </submittedName>
</protein>
<accession>A0ABY4E6Z0</accession>
<evidence type="ECO:0000313" key="2">
    <source>
        <dbReference type="Proteomes" id="UP000832011"/>
    </source>
</evidence>
<evidence type="ECO:0000313" key="1">
    <source>
        <dbReference type="EMBL" id="UOO90645.1"/>
    </source>
</evidence>
<dbReference type="Gene3D" id="1.10.1660.10">
    <property type="match status" value="1"/>
</dbReference>
<sequence>MKHVSLHHITISEVCYAEIVDGAHTLSFEQFVHASGQEAAWVLQLFEHDILSSDTAPQSHQFVSDELARARTAFRLQRDFDASLQAVAVMLDLLEEVQDLRKRLS</sequence>
<proteinExistence type="predicted"/>
<reference evidence="1 2" key="1">
    <citation type="journal article" date="2022" name="Res Sq">
        <title>Evolution of multicellular longitudinally dividing oral cavity symbionts (Neisseriaceae).</title>
        <authorList>
            <person name="Nyongesa S."/>
            <person name="Weber P."/>
            <person name="Bernet E."/>
            <person name="Pullido F."/>
            <person name="Nieckarz M."/>
            <person name="Delaby M."/>
            <person name="Nieves C."/>
            <person name="Viehboeck T."/>
            <person name="Krause N."/>
            <person name="Rivera-Millot A."/>
            <person name="Nakamura A."/>
            <person name="Vischer N."/>
            <person name="VanNieuwenhze M."/>
            <person name="Brun Y."/>
            <person name="Cava F."/>
            <person name="Bulgheresi S."/>
            <person name="Veyrier F."/>
        </authorList>
    </citation>
    <scope>NUCLEOTIDE SEQUENCE [LARGE SCALE GENOMIC DNA]</scope>
    <source>
        <strain evidence="1 2">SN4</strain>
    </source>
</reference>
<keyword evidence="2" id="KW-1185">Reference proteome</keyword>
<gene>
    <name evidence="1" type="ORF">LVJ82_06645</name>
</gene>
<organism evidence="1 2">
    <name type="scientific">Vitreoscilla massiliensis</name>
    <dbReference type="NCBI Taxonomy" id="1689272"/>
    <lineage>
        <taxon>Bacteria</taxon>
        <taxon>Pseudomonadati</taxon>
        <taxon>Pseudomonadota</taxon>
        <taxon>Betaproteobacteria</taxon>
        <taxon>Neisseriales</taxon>
        <taxon>Neisseriaceae</taxon>
        <taxon>Vitreoscilla</taxon>
    </lineage>
</organism>